<dbReference type="InParanoid" id="K2R1Q1"/>
<accession>K2R1Q1</accession>
<proteinExistence type="predicted"/>
<evidence type="ECO:0000256" key="1">
    <source>
        <dbReference type="SAM" id="MobiDB-lite"/>
    </source>
</evidence>
<reference evidence="2 3" key="1">
    <citation type="journal article" date="2012" name="BMC Genomics">
        <title>Tools to kill: Genome of one of the most destructive plant pathogenic fungi Macrophomina phaseolina.</title>
        <authorList>
            <person name="Islam M.S."/>
            <person name="Haque M.S."/>
            <person name="Islam M.M."/>
            <person name="Emdad E.M."/>
            <person name="Halim A."/>
            <person name="Hossen Q.M.M."/>
            <person name="Hossain M.Z."/>
            <person name="Ahmed B."/>
            <person name="Rahim S."/>
            <person name="Rahman M.S."/>
            <person name="Alam M.M."/>
            <person name="Hou S."/>
            <person name="Wan X."/>
            <person name="Saito J.A."/>
            <person name="Alam M."/>
        </authorList>
    </citation>
    <scope>NUCLEOTIDE SEQUENCE [LARGE SCALE GENOMIC DNA]</scope>
    <source>
        <strain evidence="2 3">MS6</strain>
    </source>
</reference>
<protein>
    <submittedName>
        <fullName evidence="2">Uncharacterized protein</fullName>
    </submittedName>
</protein>
<dbReference type="Proteomes" id="UP000007129">
    <property type="component" value="Unassembled WGS sequence"/>
</dbReference>
<sequence length="173" mass="18876">MKTPTLWSGGRRPARNDDDMTGVRHPSSPFIQSPTNRMNAAEIYRAASLWPEPSTQNYLLPHYVFVVPSPPLPTSSGERALPGEGVGITIIPDEAILSPSLCSLFLFSFFPLTIPLLSYRTVAKGVRVVMNQVAVELTQSFPSSLPSHRGVEVGEDRAIEARLCLTVTVGMLL</sequence>
<dbReference type="AlphaFoldDB" id="K2R1Q1"/>
<organism evidence="2 3">
    <name type="scientific">Macrophomina phaseolina (strain MS6)</name>
    <name type="common">Charcoal rot fungus</name>
    <dbReference type="NCBI Taxonomy" id="1126212"/>
    <lineage>
        <taxon>Eukaryota</taxon>
        <taxon>Fungi</taxon>
        <taxon>Dikarya</taxon>
        <taxon>Ascomycota</taxon>
        <taxon>Pezizomycotina</taxon>
        <taxon>Dothideomycetes</taxon>
        <taxon>Dothideomycetes incertae sedis</taxon>
        <taxon>Botryosphaeriales</taxon>
        <taxon>Botryosphaeriaceae</taxon>
        <taxon>Macrophomina</taxon>
    </lineage>
</organism>
<feature type="region of interest" description="Disordered" evidence="1">
    <location>
        <begin position="1"/>
        <end position="34"/>
    </location>
</feature>
<comment type="caution">
    <text evidence="2">The sequence shown here is derived from an EMBL/GenBank/DDBJ whole genome shotgun (WGS) entry which is preliminary data.</text>
</comment>
<evidence type="ECO:0000313" key="3">
    <source>
        <dbReference type="Proteomes" id="UP000007129"/>
    </source>
</evidence>
<dbReference type="VEuPathDB" id="FungiDB:MPH_06583"/>
<gene>
    <name evidence="2" type="ORF">MPH_06583</name>
</gene>
<evidence type="ECO:0000313" key="2">
    <source>
        <dbReference type="EMBL" id="EKG16146.1"/>
    </source>
</evidence>
<dbReference type="HOGENOM" id="CLU_1547896_0_0_1"/>
<name>K2R1Q1_MACPH</name>
<dbReference type="EMBL" id="AHHD01000284">
    <property type="protein sequence ID" value="EKG16146.1"/>
    <property type="molecule type" value="Genomic_DNA"/>
</dbReference>